<dbReference type="STRING" id="1661398.A0A482W6W4"/>
<feature type="compositionally biased region" description="Acidic residues" evidence="2">
    <location>
        <begin position="333"/>
        <end position="348"/>
    </location>
</feature>
<dbReference type="PROSITE" id="PS51808">
    <property type="entry name" value="CHCH"/>
    <property type="match status" value="1"/>
</dbReference>
<feature type="region of interest" description="Disordered" evidence="2">
    <location>
        <begin position="263"/>
        <end position="291"/>
    </location>
</feature>
<feature type="compositionally biased region" description="Basic residues" evidence="2">
    <location>
        <begin position="263"/>
        <end position="280"/>
    </location>
</feature>
<feature type="compositionally biased region" description="Basic and acidic residues" evidence="2">
    <location>
        <begin position="405"/>
        <end position="437"/>
    </location>
</feature>
<feature type="region of interest" description="Disordered" evidence="2">
    <location>
        <begin position="470"/>
        <end position="511"/>
    </location>
</feature>
<dbReference type="EMBL" id="QDEB01028478">
    <property type="protein sequence ID" value="RZC40158.1"/>
    <property type="molecule type" value="Genomic_DNA"/>
</dbReference>
<dbReference type="InterPro" id="IPR000682">
    <property type="entry name" value="PCMT"/>
</dbReference>
<dbReference type="Pfam" id="PF01135">
    <property type="entry name" value="PCMT"/>
    <property type="match status" value="1"/>
</dbReference>
<evidence type="ECO:0000256" key="2">
    <source>
        <dbReference type="SAM" id="MobiDB-lite"/>
    </source>
</evidence>
<dbReference type="OrthoDB" id="10257972at2759"/>
<dbReference type="Gene3D" id="3.40.50.150">
    <property type="entry name" value="Vaccinia Virus protein VP39"/>
    <property type="match status" value="1"/>
</dbReference>
<dbReference type="AlphaFoldDB" id="A0A482W6W4"/>
<feature type="compositionally biased region" description="Low complexity" evidence="2">
    <location>
        <begin position="371"/>
        <end position="383"/>
    </location>
</feature>
<dbReference type="InterPro" id="IPR008698">
    <property type="entry name" value="NDUB7"/>
</dbReference>
<organism evidence="3 4">
    <name type="scientific">Asbolus verrucosus</name>
    <name type="common">Desert ironclad beetle</name>
    <dbReference type="NCBI Taxonomy" id="1661398"/>
    <lineage>
        <taxon>Eukaryota</taxon>
        <taxon>Metazoa</taxon>
        <taxon>Ecdysozoa</taxon>
        <taxon>Arthropoda</taxon>
        <taxon>Hexapoda</taxon>
        <taxon>Insecta</taxon>
        <taxon>Pterygota</taxon>
        <taxon>Neoptera</taxon>
        <taxon>Endopterygota</taxon>
        <taxon>Coleoptera</taxon>
        <taxon>Polyphaga</taxon>
        <taxon>Cucujiformia</taxon>
        <taxon>Tenebrionidae</taxon>
        <taxon>Pimeliinae</taxon>
        <taxon>Asbolus</taxon>
    </lineage>
</organism>
<proteinExistence type="inferred from homology"/>
<dbReference type="Proteomes" id="UP000292052">
    <property type="component" value="Unassembled WGS sequence"/>
</dbReference>
<dbReference type="PANTHER" id="PTHR11579">
    <property type="entry name" value="PROTEIN-L-ISOASPARTATE O-METHYLTRANSFERASE"/>
    <property type="match status" value="1"/>
</dbReference>
<name>A0A482W6W4_ASBVE</name>
<evidence type="ECO:0000256" key="1">
    <source>
        <dbReference type="ARBA" id="ARBA00005369"/>
    </source>
</evidence>
<feature type="region of interest" description="Disordered" evidence="2">
    <location>
        <begin position="371"/>
        <end position="439"/>
    </location>
</feature>
<keyword evidence="4" id="KW-1185">Reference proteome</keyword>
<feature type="compositionally biased region" description="Basic and acidic residues" evidence="2">
    <location>
        <begin position="470"/>
        <end position="481"/>
    </location>
</feature>
<dbReference type="InterPro" id="IPR029063">
    <property type="entry name" value="SAM-dependent_MTases_sf"/>
</dbReference>
<dbReference type="GO" id="GO:0005739">
    <property type="term" value="C:mitochondrion"/>
    <property type="evidence" value="ECO:0007669"/>
    <property type="project" value="InterPro"/>
</dbReference>
<dbReference type="PANTHER" id="PTHR11579:SF9">
    <property type="entry name" value="PROTEIN-L-ISOASPARTATE O-METHYLTRANSFERASE"/>
    <property type="match status" value="1"/>
</dbReference>
<reference evidence="3 4" key="1">
    <citation type="submission" date="2017-03" db="EMBL/GenBank/DDBJ databases">
        <title>Genome of the blue death feigning beetle - Asbolus verrucosus.</title>
        <authorList>
            <person name="Rider S.D."/>
        </authorList>
    </citation>
    <scope>NUCLEOTIDE SEQUENCE [LARGE SCALE GENOMIC DNA]</scope>
    <source>
        <strain evidence="3">Butters</strain>
        <tissue evidence="3">Head and leg muscle</tissue>
    </source>
</reference>
<accession>A0A482W6W4</accession>
<feature type="region of interest" description="Disordered" evidence="2">
    <location>
        <begin position="310"/>
        <end position="354"/>
    </location>
</feature>
<feature type="region of interest" description="Disordered" evidence="2">
    <location>
        <begin position="524"/>
        <end position="546"/>
    </location>
</feature>
<gene>
    <name evidence="3" type="ORF">BDFB_003815</name>
</gene>
<evidence type="ECO:0000313" key="4">
    <source>
        <dbReference type="Proteomes" id="UP000292052"/>
    </source>
</evidence>
<comment type="caution">
    <text evidence="3">The sequence shown here is derived from an EMBL/GenBank/DDBJ whole genome shotgun (WGS) entry which is preliminary data.</text>
</comment>
<protein>
    <submittedName>
        <fullName evidence="3">NDUF B7, PCMT, and/or Methyltransf 18 domain containing protein</fullName>
    </submittedName>
</protein>
<comment type="similarity">
    <text evidence="1">Belongs to the methyltransferase superfamily. L-isoaspartyl/D-aspartyl protein methyltransferase family.</text>
</comment>
<sequence>MGAGVSAGENNDDLIDNLIEANYIKTSLVERVFRAVDRGAYFLPDPPIDAYRDVAWKNGNFHISAPCIYSEVMEGLKLKPGLSFLNLGSGTGYLNTVAGLILGSYGINHGIELHEDVIQYAYIRLDDFKKHSGAMDEYDFCEPKFMQGNCLCLASGFHLYDRVYCGAACPEKYLHYMKNLIKVGGILVVPINERLVEMKRVSETSWTTHYLLPVSFTNLIKPEKGSEEVVPLFDIEPLSLQELCRTTIRNILRKIIETEHPAVKKIKKTRKPSKKKKPVKRDRNGRKDTPRTSEELLDFFLLTIARKKKRVNTAATHDRENSERSASSSANNDDGDTDEPSSDSDDSSLGDPLENMQDAFNVLNRFGKVRANASTSSENPTNNETEEASSSKEVTAETTPEEVETESKVIVHRENVSETENNQDKHGEPEQSGRETKVNYNITVEPMVLEKDISEVEKNEENVAIRDVLEVKRKNSRKMPDELVEAITSSSEDEQDNKRYKRGSKEKIEKRSCSKWRKIDRVDVPKKCSDSEDSSEAEENSDSESEFVEAMNPFGYIPESGFNLYFHPEVTPGPNEDPTFDPNLGFENGRKERVMIATEEEMRSAKIPPSERDYCAHFLLKYMSCRKANWPWVVNCEHEKHAYSTCQYDE</sequence>
<dbReference type="GO" id="GO:0004719">
    <property type="term" value="F:protein-L-isoaspartate (D-aspartate) O-methyltransferase activity"/>
    <property type="evidence" value="ECO:0007669"/>
    <property type="project" value="InterPro"/>
</dbReference>
<evidence type="ECO:0000313" key="3">
    <source>
        <dbReference type="EMBL" id="RZC40158.1"/>
    </source>
</evidence>
<feature type="compositionally biased region" description="Basic and acidic residues" evidence="2">
    <location>
        <begin position="281"/>
        <end position="291"/>
    </location>
</feature>
<dbReference type="SUPFAM" id="SSF53335">
    <property type="entry name" value="S-adenosyl-L-methionine-dependent methyltransferases"/>
    <property type="match status" value="1"/>
</dbReference>
<dbReference type="Pfam" id="PF05676">
    <property type="entry name" value="NDUF_B7"/>
    <property type="match status" value="1"/>
</dbReference>
<feature type="compositionally biased region" description="Acidic residues" evidence="2">
    <location>
        <begin position="531"/>
        <end position="546"/>
    </location>
</feature>